<dbReference type="SUPFAM" id="SSF56112">
    <property type="entry name" value="Protein kinase-like (PK-like)"/>
    <property type="match status" value="1"/>
</dbReference>
<evidence type="ECO:0000256" key="5">
    <source>
        <dbReference type="ARBA" id="ARBA00022840"/>
    </source>
</evidence>
<dbReference type="Gene3D" id="1.10.510.10">
    <property type="entry name" value="Transferase(Phosphotransferase) domain 1"/>
    <property type="match status" value="1"/>
</dbReference>
<feature type="compositionally biased region" description="Polar residues" evidence="7">
    <location>
        <begin position="310"/>
        <end position="320"/>
    </location>
</feature>
<dbReference type="InterPro" id="IPR011009">
    <property type="entry name" value="Kinase-like_dom_sf"/>
</dbReference>
<proteinExistence type="predicted"/>
<evidence type="ECO:0000313" key="10">
    <source>
        <dbReference type="EMBL" id="CAI2381335.1"/>
    </source>
</evidence>
<evidence type="ECO:0000313" key="11">
    <source>
        <dbReference type="Proteomes" id="UP001295684"/>
    </source>
</evidence>
<sequence>MISKKNASRDSSHNYRQPNSSAKKKQNRGASEIYGVYTNLPDIKKLQRSSGTSLKNGGKEIIKNNPHRTSKGFFNGLESCIKNAKHQDASFKCKNRITPMGHVKEYSKIQLESSKKKDFANLSKKSSCTTYPNKAKHLAGTKEKTSHCHKFKKKKSFNRFKAEIQKIQKHQDQYLNQDVKDRHSEQLNYNEINPSRTFRHKNPPTKIVPKSTQNLNYSIIDKNSKAITLPNLTEKGDNDLDAMNNIITNYLACESRTENDRGSSPYHNEDTMTRNTKLKQPFCANKSLESISTEKGNAKFSENRKRKQTAHSNYVNCQTEDTTKKTESDLKTPRNRRNIIGNRTESKGDSRFSAKRRENHENDYSVSRSNAFSSTQNPKSSGVVAYKYSVRKSNFQFTHNKRSDEIRIKNCAIRGKKRRSMMKKLNNSNYSINIKDEAHRTTGIRIKYKNSSVEDINRGKFSVDIPKHKGARKEEKKYKLEDFTVTSILGFGTFGSVLLVKLSKDTPPYALKVIKKSKLNLYKNKKQVEHLKNEKAVLKLLSTHASSSNAMIKMYETLQDSVGFYFLTDYIPGGELSTYLSTKLTISNSGVQFYMAEVIVALEQLHELNIVYRDLKTENIMIDKDGHIKLVDYGFSKILKKSVTYTCCGTPNYMAPEIIKKCGHDTKSDIWALGVLFCEIIGRFPPFHDQNPLKLCENILHCRIKWPRNMTKIARDLATMMLVVDPEGRSSLEDIKNHLFFKGVDWEAVKTREVKPYFIPELKDDNDIQYFKTKLTEKERLKIEESENPLGVAEYLEMQPRDVTENTFINSGLTMTTKNWIDNF</sequence>
<comment type="caution">
    <text evidence="10">The sequence shown here is derived from an EMBL/GenBank/DDBJ whole genome shotgun (WGS) entry which is preliminary data.</text>
</comment>
<keyword evidence="1" id="KW-0723">Serine/threonine-protein kinase</keyword>
<dbReference type="Pfam" id="PF00069">
    <property type="entry name" value="Pkinase"/>
    <property type="match status" value="1"/>
</dbReference>
<dbReference type="PROSITE" id="PS00108">
    <property type="entry name" value="PROTEIN_KINASE_ST"/>
    <property type="match status" value="1"/>
</dbReference>
<name>A0AAD2D6B3_EUPCR</name>
<protein>
    <submittedName>
        <fullName evidence="10">Uncharacterized protein</fullName>
    </submittedName>
</protein>
<dbReference type="PROSITE" id="PS00107">
    <property type="entry name" value="PROTEIN_KINASE_ATP"/>
    <property type="match status" value="1"/>
</dbReference>
<evidence type="ECO:0000256" key="1">
    <source>
        <dbReference type="ARBA" id="ARBA00022527"/>
    </source>
</evidence>
<feature type="domain" description="AGC-kinase C-terminal" evidence="9">
    <location>
        <begin position="742"/>
        <end position="824"/>
    </location>
</feature>
<keyword evidence="4" id="KW-0418">Kinase</keyword>
<dbReference type="PANTHER" id="PTHR24353:SF37">
    <property type="entry name" value="CAMP-DEPENDENT PROTEIN KINASE CATALYTIC SUBUNIT PRKX"/>
    <property type="match status" value="1"/>
</dbReference>
<feature type="binding site" evidence="6">
    <location>
        <position position="516"/>
    </location>
    <ligand>
        <name>ATP</name>
        <dbReference type="ChEBI" id="CHEBI:30616"/>
    </ligand>
</feature>
<dbReference type="SMART" id="SM00220">
    <property type="entry name" value="S_TKc"/>
    <property type="match status" value="1"/>
</dbReference>
<feature type="region of interest" description="Disordered" evidence="7">
    <location>
        <begin position="48"/>
        <end position="67"/>
    </location>
</feature>
<dbReference type="InterPro" id="IPR008271">
    <property type="entry name" value="Ser/Thr_kinase_AS"/>
</dbReference>
<evidence type="ECO:0000256" key="7">
    <source>
        <dbReference type="SAM" id="MobiDB-lite"/>
    </source>
</evidence>
<dbReference type="PANTHER" id="PTHR24353">
    <property type="entry name" value="CYCLIC NUCLEOTIDE-DEPENDENT PROTEIN KINASE"/>
    <property type="match status" value="1"/>
</dbReference>
<dbReference type="PROSITE" id="PS51285">
    <property type="entry name" value="AGC_KINASE_CTER"/>
    <property type="match status" value="1"/>
</dbReference>
<dbReference type="GO" id="GO:0005524">
    <property type="term" value="F:ATP binding"/>
    <property type="evidence" value="ECO:0007669"/>
    <property type="project" value="UniProtKB-UniRule"/>
</dbReference>
<evidence type="ECO:0000259" key="8">
    <source>
        <dbReference type="PROSITE" id="PS50011"/>
    </source>
</evidence>
<evidence type="ECO:0000256" key="6">
    <source>
        <dbReference type="PROSITE-ProRule" id="PRU10141"/>
    </source>
</evidence>
<organism evidence="10 11">
    <name type="scientific">Euplotes crassus</name>
    <dbReference type="NCBI Taxonomy" id="5936"/>
    <lineage>
        <taxon>Eukaryota</taxon>
        <taxon>Sar</taxon>
        <taxon>Alveolata</taxon>
        <taxon>Ciliophora</taxon>
        <taxon>Intramacronucleata</taxon>
        <taxon>Spirotrichea</taxon>
        <taxon>Hypotrichia</taxon>
        <taxon>Euplotida</taxon>
        <taxon>Euplotidae</taxon>
        <taxon>Moneuplotes</taxon>
    </lineage>
</organism>
<feature type="compositionally biased region" description="Polar residues" evidence="7">
    <location>
        <begin position="364"/>
        <end position="379"/>
    </location>
</feature>
<dbReference type="Proteomes" id="UP001295684">
    <property type="component" value="Unassembled WGS sequence"/>
</dbReference>
<feature type="compositionally biased region" description="Basic and acidic residues" evidence="7">
    <location>
        <begin position="256"/>
        <end position="272"/>
    </location>
</feature>
<dbReference type="Gene3D" id="3.30.200.20">
    <property type="entry name" value="Phosphorylase Kinase, domain 1"/>
    <property type="match status" value="1"/>
</dbReference>
<keyword evidence="5 6" id="KW-0067">ATP-binding</keyword>
<dbReference type="GO" id="GO:0005952">
    <property type="term" value="C:cAMP-dependent protein kinase complex"/>
    <property type="evidence" value="ECO:0007669"/>
    <property type="project" value="TreeGrafter"/>
</dbReference>
<feature type="region of interest" description="Disordered" evidence="7">
    <location>
        <begin position="1"/>
        <end position="30"/>
    </location>
</feature>
<dbReference type="EMBL" id="CAMPGE010023389">
    <property type="protein sequence ID" value="CAI2381335.1"/>
    <property type="molecule type" value="Genomic_DNA"/>
</dbReference>
<evidence type="ECO:0000256" key="2">
    <source>
        <dbReference type="ARBA" id="ARBA00022679"/>
    </source>
</evidence>
<dbReference type="AlphaFoldDB" id="A0AAD2D6B3"/>
<dbReference type="InterPro" id="IPR000961">
    <property type="entry name" value="AGC-kinase_C"/>
</dbReference>
<dbReference type="PROSITE" id="PS50011">
    <property type="entry name" value="PROTEIN_KINASE_DOM"/>
    <property type="match status" value="1"/>
</dbReference>
<feature type="domain" description="Protein kinase" evidence="8">
    <location>
        <begin position="483"/>
        <end position="741"/>
    </location>
</feature>
<reference evidence="10" key="1">
    <citation type="submission" date="2023-07" db="EMBL/GenBank/DDBJ databases">
        <authorList>
            <consortium name="AG Swart"/>
            <person name="Singh M."/>
            <person name="Singh A."/>
            <person name="Seah K."/>
            <person name="Emmerich C."/>
        </authorList>
    </citation>
    <scope>NUCLEOTIDE SEQUENCE</scope>
    <source>
        <strain evidence="10">DP1</strain>
    </source>
</reference>
<keyword evidence="3 6" id="KW-0547">Nucleotide-binding</keyword>
<evidence type="ECO:0000256" key="4">
    <source>
        <dbReference type="ARBA" id="ARBA00022777"/>
    </source>
</evidence>
<dbReference type="InterPro" id="IPR000719">
    <property type="entry name" value="Prot_kinase_dom"/>
</dbReference>
<dbReference type="GO" id="GO:0005829">
    <property type="term" value="C:cytosol"/>
    <property type="evidence" value="ECO:0007669"/>
    <property type="project" value="TreeGrafter"/>
</dbReference>
<evidence type="ECO:0000256" key="3">
    <source>
        <dbReference type="ARBA" id="ARBA00022741"/>
    </source>
</evidence>
<keyword evidence="11" id="KW-1185">Reference proteome</keyword>
<feature type="region of interest" description="Disordered" evidence="7">
    <location>
        <begin position="256"/>
        <end position="379"/>
    </location>
</feature>
<dbReference type="InterPro" id="IPR017441">
    <property type="entry name" value="Protein_kinase_ATP_BS"/>
</dbReference>
<feature type="compositionally biased region" description="Basic and acidic residues" evidence="7">
    <location>
        <begin position="321"/>
        <end position="332"/>
    </location>
</feature>
<accession>A0AAD2D6B3</accession>
<gene>
    <name evidence="10" type="ORF">ECRASSUSDP1_LOCUS22789</name>
</gene>
<keyword evidence="2" id="KW-0808">Transferase</keyword>
<dbReference type="GO" id="GO:0004691">
    <property type="term" value="F:cAMP-dependent protein kinase activity"/>
    <property type="evidence" value="ECO:0007669"/>
    <property type="project" value="TreeGrafter"/>
</dbReference>
<evidence type="ECO:0000259" key="9">
    <source>
        <dbReference type="PROSITE" id="PS51285"/>
    </source>
</evidence>
<feature type="compositionally biased region" description="Basic and acidic residues" evidence="7">
    <location>
        <begin position="344"/>
        <end position="363"/>
    </location>
</feature>